<dbReference type="AlphaFoldDB" id="A0A0G0UJF4"/>
<evidence type="ECO:0000259" key="5">
    <source>
        <dbReference type="Pfam" id="PF00707"/>
    </source>
</evidence>
<dbReference type="InterPro" id="IPR036788">
    <property type="entry name" value="T_IF-3_C_sf"/>
</dbReference>
<dbReference type="PANTHER" id="PTHR10938:SF0">
    <property type="entry name" value="TRANSLATION INITIATION FACTOR IF-3, MITOCHONDRIAL"/>
    <property type="match status" value="1"/>
</dbReference>
<dbReference type="GO" id="GO:0005829">
    <property type="term" value="C:cytosol"/>
    <property type="evidence" value="ECO:0007669"/>
    <property type="project" value="TreeGrafter"/>
</dbReference>
<evidence type="ECO:0000313" key="8">
    <source>
        <dbReference type="Proteomes" id="UP000034616"/>
    </source>
</evidence>
<evidence type="ECO:0000259" key="6">
    <source>
        <dbReference type="Pfam" id="PF05198"/>
    </source>
</evidence>
<dbReference type="SUPFAM" id="SSF55200">
    <property type="entry name" value="Translation initiation factor IF3, C-terminal domain"/>
    <property type="match status" value="1"/>
</dbReference>
<dbReference type="GO" id="GO:0016020">
    <property type="term" value="C:membrane"/>
    <property type="evidence" value="ECO:0007669"/>
    <property type="project" value="TreeGrafter"/>
</dbReference>
<comment type="similarity">
    <text evidence="1">Belongs to the IF-3 family.</text>
</comment>
<organism evidence="7 8">
    <name type="scientific">Candidatus Uhrbacteria bacterium GW2011_GWC2_41_11</name>
    <dbReference type="NCBI Taxonomy" id="1618985"/>
    <lineage>
        <taxon>Bacteria</taxon>
        <taxon>Candidatus Uhriibacteriota</taxon>
    </lineage>
</organism>
<proteinExistence type="inferred from homology"/>
<dbReference type="Pfam" id="PF00707">
    <property type="entry name" value="IF3_C"/>
    <property type="match status" value="1"/>
</dbReference>
<evidence type="ECO:0000313" key="7">
    <source>
        <dbReference type="EMBL" id="KKR87621.1"/>
    </source>
</evidence>
<reference evidence="7 8" key="1">
    <citation type="journal article" date="2015" name="Nature">
        <title>rRNA introns, odd ribosomes, and small enigmatic genomes across a large radiation of phyla.</title>
        <authorList>
            <person name="Brown C.T."/>
            <person name="Hug L.A."/>
            <person name="Thomas B.C."/>
            <person name="Sharon I."/>
            <person name="Castelle C.J."/>
            <person name="Singh A."/>
            <person name="Wilkins M.J."/>
            <person name="Williams K.H."/>
            <person name="Banfield J.F."/>
        </authorList>
    </citation>
    <scope>NUCLEOTIDE SEQUENCE [LARGE SCALE GENOMIC DNA]</scope>
</reference>
<dbReference type="NCBIfam" id="TIGR00168">
    <property type="entry name" value="infC"/>
    <property type="match status" value="1"/>
</dbReference>
<dbReference type="EMBL" id="LCAH01000002">
    <property type="protein sequence ID" value="KKR87621.1"/>
    <property type="molecule type" value="Genomic_DNA"/>
</dbReference>
<feature type="domain" description="Translation initiation factor 3 C-terminal" evidence="5">
    <location>
        <begin position="96"/>
        <end position="181"/>
    </location>
</feature>
<dbReference type="GO" id="GO:0032790">
    <property type="term" value="P:ribosome disassembly"/>
    <property type="evidence" value="ECO:0007669"/>
    <property type="project" value="TreeGrafter"/>
</dbReference>
<dbReference type="InterPro" id="IPR036787">
    <property type="entry name" value="T_IF-3_N_sf"/>
</dbReference>
<dbReference type="Gene3D" id="3.10.20.80">
    <property type="entry name" value="Translation initiation factor 3 (IF-3), N-terminal domain"/>
    <property type="match status" value="1"/>
</dbReference>
<evidence type="ECO:0000256" key="4">
    <source>
        <dbReference type="NCBIfam" id="TIGR00168"/>
    </source>
</evidence>
<protein>
    <recommendedName>
        <fullName evidence="4">Translation initiation factor IF-3</fullName>
    </recommendedName>
</protein>
<dbReference type="Pfam" id="PF05198">
    <property type="entry name" value="IF3_N"/>
    <property type="match status" value="1"/>
</dbReference>
<keyword evidence="3" id="KW-0648">Protein biosynthesis</keyword>
<dbReference type="GO" id="GO:0043022">
    <property type="term" value="F:ribosome binding"/>
    <property type="evidence" value="ECO:0007669"/>
    <property type="project" value="TreeGrafter"/>
</dbReference>
<dbReference type="InterPro" id="IPR019814">
    <property type="entry name" value="Translation_initiation_fac_3_N"/>
</dbReference>
<gene>
    <name evidence="7" type="ORF">UU35_C0002G0122</name>
</gene>
<dbReference type="GO" id="GO:0003743">
    <property type="term" value="F:translation initiation factor activity"/>
    <property type="evidence" value="ECO:0007669"/>
    <property type="project" value="UniProtKB-UniRule"/>
</dbReference>
<sequence>MRIHRHRVRKPKITIPQYKLNERIESETVRVIDENGQPLGVLKTEEAVRLAHERELDLVEVSPLAQPPVAKFLDYSQFKYQKEKEVRKQKAQSREVEVKGIRLSLRIGEHDFEIRCQQGKKFLERGDKLRIEIVLRGREKAHVDLAQEIILKFVEVLKKDFPLRVEQPFSKQGSRLTMIVAR</sequence>
<name>A0A0G0UJF4_9BACT</name>
<keyword evidence="2 7" id="KW-0396">Initiation factor</keyword>
<feature type="domain" description="Translation initiation factor 3 N-terminal" evidence="6">
    <location>
        <begin position="20"/>
        <end position="88"/>
    </location>
</feature>
<dbReference type="PANTHER" id="PTHR10938">
    <property type="entry name" value="TRANSLATION INITIATION FACTOR IF-3"/>
    <property type="match status" value="1"/>
</dbReference>
<dbReference type="SUPFAM" id="SSF54364">
    <property type="entry name" value="Translation initiation factor IF3, N-terminal domain"/>
    <property type="match status" value="1"/>
</dbReference>
<comment type="caution">
    <text evidence="7">The sequence shown here is derived from an EMBL/GenBank/DDBJ whole genome shotgun (WGS) entry which is preliminary data.</text>
</comment>
<dbReference type="Proteomes" id="UP000034616">
    <property type="component" value="Unassembled WGS sequence"/>
</dbReference>
<evidence type="ECO:0000256" key="1">
    <source>
        <dbReference type="ARBA" id="ARBA00005439"/>
    </source>
</evidence>
<dbReference type="InterPro" id="IPR019815">
    <property type="entry name" value="Translation_initiation_fac_3_C"/>
</dbReference>
<evidence type="ECO:0000256" key="2">
    <source>
        <dbReference type="ARBA" id="ARBA00022540"/>
    </source>
</evidence>
<dbReference type="InterPro" id="IPR001288">
    <property type="entry name" value="Translation_initiation_fac_3"/>
</dbReference>
<dbReference type="Gene3D" id="3.30.110.10">
    <property type="entry name" value="Translation initiation factor 3 (IF-3), C-terminal domain"/>
    <property type="match status" value="1"/>
</dbReference>
<evidence type="ECO:0000256" key="3">
    <source>
        <dbReference type="ARBA" id="ARBA00022917"/>
    </source>
</evidence>
<accession>A0A0G0UJF4</accession>